<dbReference type="PROSITE" id="PS50222">
    <property type="entry name" value="EF_HAND_2"/>
    <property type="match status" value="1"/>
</dbReference>
<proteinExistence type="predicted"/>
<dbReference type="SUPFAM" id="SSF51045">
    <property type="entry name" value="WW domain"/>
    <property type="match status" value="1"/>
</dbReference>
<reference evidence="4" key="1">
    <citation type="submission" date="2021-01" db="EMBL/GenBank/DDBJ databases">
        <authorList>
            <person name="Corre E."/>
            <person name="Pelletier E."/>
            <person name="Niang G."/>
            <person name="Scheremetjew M."/>
            <person name="Finn R."/>
            <person name="Kale V."/>
            <person name="Holt S."/>
            <person name="Cochrane G."/>
            <person name="Meng A."/>
            <person name="Brown T."/>
            <person name="Cohen L."/>
        </authorList>
    </citation>
    <scope>NUCLEOTIDE SEQUENCE</scope>
    <source>
        <strain evidence="4">CCMP622</strain>
    </source>
</reference>
<dbReference type="InterPro" id="IPR002048">
    <property type="entry name" value="EF_hand_dom"/>
</dbReference>
<dbReference type="SMART" id="SM00456">
    <property type="entry name" value="WW"/>
    <property type="match status" value="1"/>
</dbReference>
<evidence type="ECO:0000313" key="4">
    <source>
        <dbReference type="EMBL" id="CAD9744514.1"/>
    </source>
</evidence>
<dbReference type="Pfam" id="PF00397">
    <property type="entry name" value="WW"/>
    <property type="match status" value="1"/>
</dbReference>
<feature type="domain" description="EF-hand" evidence="3">
    <location>
        <begin position="158"/>
        <end position="193"/>
    </location>
</feature>
<evidence type="ECO:0000259" key="2">
    <source>
        <dbReference type="PROSITE" id="PS50020"/>
    </source>
</evidence>
<feature type="region of interest" description="Disordered" evidence="1">
    <location>
        <begin position="71"/>
        <end position="101"/>
    </location>
</feature>
<dbReference type="GO" id="GO:0005509">
    <property type="term" value="F:calcium ion binding"/>
    <property type="evidence" value="ECO:0007669"/>
    <property type="project" value="InterPro"/>
</dbReference>
<dbReference type="CDD" id="cd00201">
    <property type="entry name" value="WW"/>
    <property type="match status" value="1"/>
</dbReference>
<dbReference type="PROSITE" id="PS50020">
    <property type="entry name" value="WW_DOMAIN_2"/>
    <property type="match status" value="1"/>
</dbReference>
<feature type="domain" description="WW" evidence="2">
    <location>
        <begin position="102"/>
        <end position="136"/>
    </location>
</feature>
<dbReference type="Gene3D" id="2.20.70.10">
    <property type="match status" value="1"/>
</dbReference>
<dbReference type="InterPro" id="IPR036020">
    <property type="entry name" value="WW_dom_sf"/>
</dbReference>
<dbReference type="SUPFAM" id="SSF47473">
    <property type="entry name" value="EF-hand"/>
    <property type="match status" value="1"/>
</dbReference>
<evidence type="ECO:0000259" key="3">
    <source>
        <dbReference type="PROSITE" id="PS50222"/>
    </source>
</evidence>
<gene>
    <name evidence="4" type="ORF">LSP00402_LOCUS369</name>
</gene>
<evidence type="ECO:0000256" key="1">
    <source>
        <dbReference type="SAM" id="MobiDB-lite"/>
    </source>
</evidence>
<dbReference type="EMBL" id="HBHP01000541">
    <property type="protein sequence ID" value="CAD9744514.1"/>
    <property type="molecule type" value="Transcribed_RNA"/>
</dbReference>
<name>A0A7S2X5V0_9EUKA</name>
<organism evidence="4">
    <name type="scientific">Lotharella oceanica</name>
    <dbReference type="NCBI Taxonomy" id="641309"/>
    <lineage>
        <taxon>Eukaryota</taxon>
        <taxon>Sar</taxon>
        <taxon>Rhizaria</taxon>
        <taxon>Cercozoa</taxon>
        <taxon>Chlorarachniophyceae</taxon>
        <taxon>Lotharella</taxon>
    </lineage>
</organism>
<dbReference type="InterPro" id="IPR011992">
    <property type="entry name" value="EF-hand-dom_pair"/>
</dbReference>
<sequence length="261" mass="30537">MEWSAERAEQFVNTMRIMLNGMDVNPSSLYPLTVEQTARSLDMLPKEKVMAAMNDFSDVARKAVEEAKAKISMPTLTRTPSKKGTHKTPYRTPSRRRSLHTQKKPLHWIQFIDEKTQTAYYKNETTGETTWERPQSQIQIEEEDFLKWEEEDEFTEEEFYAATQRAFDMVDKYKDGTIDEEELKEFLAGANRIEEFDERKKIIPRIKDIHGFRAFWDDIIDNYGVNKCLELFKDEFGFSIIPEDETPVTTPRTTPGPTPTK</sequence>
<protein>
    <submittedName>
        <fullName evidence="4">Uncharacterized protein</fullName>
    </submittedName>
</protein>
<dbReference type="Gene3D" id="1.10.238.10">
    <property type="entry name" value="EF-hand"/>
    <property type="match status" value="1"/>
</dbReference>
<feature type="compositionally biased region" description="Basic residues" evidence="1">
    <location>
        <begin position="80"/>
        <end position="101"/>
    </location>
</feature>
<accession>A0A7S2X5V0</accession>
<dbReference type="PROSITE" id="PS01159">
    <property type="entry name" value="WW_DOMAIN_1"/>
    <property type="match status" value="1"/>
</dbReference>
<dbReference type="AlphaFoldDB" id="A0A7S2X5V0"/>
<dbReference type="InterPro" id="IPR001202">
    <property type="entry name" value="WW_dom"/>
</dbReference>